<dbReference type="PANTHER" id="PTHR30237:SF5">
    <property type="entry name" value="CARBOXYPEPTIDASE VC_A0337-RELATED"/>
    <property type="match status" value="1"/>
</dbReference>
<organism evidence="3 4">
    <name type="scientific">Acrocarpospora corrugata</name>
    <dbReference type="NCBI Taxonomy" id="35763"/>
    <lineage>
        <taxon>Bacteria</taxon>
        <taxon>Bacillati</taxon>
        <taxon>Actinomycetota</taxon>
        <taxon>Actinomycetes</taxon>
        <taxon>Streptosporangiales</taxon>
        <taxon>Streptosporangiaceae</taxon>
        <taxon>Acrocarpospora</taxon>
    </lineage>
</organism>
<evidence type="ECO:0000256" key="1">
    <source>
        <dbReference type="SAM" id="MobiDB-lite"/>
    </source>
</evidence>
<comment type="caution">
    <text evidence="3">The sequence shown here is derived from an EMBL/GenBank/DDBJ whole genome shotgun (WGS) entry which is preliminary data.</text>
</comment>
<dbReference type="EMBL" id="BLAD01000036">
    <property type="protein sequence ID" value="GER98474.1"/>
    <property type="molecule type" value="Genomic_DNA"/>
</dbReference>
<feature type="compositionally biased region" description="Polar residues" evidence="1">
    <location>
        <begin position="221"/>
        <end position="230"/>
    </location>
</feature>
<dbReference type="InterPro" id="IPR027478">
    <property type="entry name" value="LdcA_N"/>
</dbReference>
<accession>A0A5M3VNW6</accession>
<dbReference type="Proteomes" id="UP000334990">
    <property type="component" value="Unassembled WGS sequence"/>
</dbReference>
<feature type="region of interest" description="Disordered" evidence="1">
    <location>
        <begin position="178"/>
        <end position="230"/>
    </location>
</feature>
<dbReference type="InterPro" id="IPR003507">
    <property type="entry name" value="S66_fam"/>
</dbReference>
<dbReference type="InterPro" id="IPR040449">
    <property type="entry name" value="Peptidase_S66_N"/>
</dbReference>
<protein>
    <recommendedName>
        <fullName evidence="2">LD-carboxypeptidase N-terminal domain-containing protein</fullName>
    </recommendedName>
</protein>
<feature type="domain" description="LD-carboxypeptidase N-terminal" evidence="2">
    <location>
        <begin position="28"/>
        <end position="140"/>
    </location>
</feature>
<proteinExistence type="predicted"/>
<dbReference type="Pfam" id="PF02016">
    <property type="entry name" value="Peptidase_S66"/>
    <property type="match status" value="1"/>
</dbReference>
<evidence type="ECO:0000259" key="2">
    <source>
        <dbReference type="Pfam" id="PF02016"/>
    </source>
</evidence>
<dbReference type="SUPFAM" id="SSF52317">
    <property type="entry name" value="Class I glutamine amidotransferase-like"/>
    <property type="match status" value="1"/>
</dbReference>
<dbReference type="AlphaFoldDB" id="A0A5M3VNW6"/>
<dbReference type="PANTHER" id="PTHR30237">
    <property type="entry name" value="MURAMOYLTETRAPEPTIDE CARBOXYPEPTIDASE"/>
    <property type="match status" value="1"/>
</dbReference>
<dbReference type="Gene3D" id="3.40.50.10740">
    <property type="entry name" value="Class I glutamine amidotransferase-like"/>
    <property type="match status" value="1"/>
</dbReference>
<reference evidence="3 4" key="1">
    <citation type="submission" date="2019-10" db="EMBL/GenBank/DDBJ databases">
        <title>Whole genome shotgun sequence of Acrocarpospora corrugata NBRC 13972.</title>
        <authorList>
            <person name="Ichikawa N."/>
            <person name="Kimura A."/>
            <person name="Kitahashi Y."/>
            <person name="Komaki H."/>
            <person name="Oguchi A."/>
        </authorList>
    </citation>
    <scope>NUCLEOTIDE SEQUENCE [LARGE SCALE GENOMIC DNA]</scope>
    <source>
        <strain evidence="3 4">NBRC 13972</strain>
    </source>
</reference>
<dbReference type="InterPro" id="IPR029062">
    <property type="entry name" value="Class_I_gatase-like"/>
</dbReference>
<sequence length="230" mass="25052">MVREPGGLRKDHEYEYAIPRPLRPGDRVGVTAPSSGVEENLRDRLRAGIRTVEERGYEVVVGACMDGSSHVSAPAAERARELMEMLTDPRIRAVVPPWGGETVIDLLPLLDWDALREADPTWVVGFSDMSTIITPLTPLTPLTLLTGIATVHGNNLMDTPYRAPEGLLTWLDIVTMAQGARPSPRPRRTATGHRDGTTTRRPPRCGSSHSTRRGGGRDWTVTATCGSRGG</sequence>
<evidence type="ECO:0000313" key="3">
    <source>
        <dbReference type="EMBL" id="GER98474.1"/>
    </source>
</evidence>
<evidence type="ECO:0000313" key="4">
    <source>
        <dbReference type="Proteomes" id="UP000334990"/>
    </source>
</evidence>
<name>A0A5M3VNW6_9ACTN</name>
<keyword evidence="4" id="KW-1185">Reference proteome</keyword>
<gene>
    <name evidence="3" type="ORF">Acor_05360</name>
</gene>